<dbReference type="GO" id="GO:0005975">
    <property type="term" value="P:carbohydrate metabolic process"/>
    <property type="evidence" value="ECO:0007669"/>
    <property type="project" value="InterPro"/>
</dbReference>
<dbReference type="InterPro" id="IPR006047">
    <property type="entry name" value="GH13_cat_dom"/>
</dbReference>
<evidence type="ECO:0000313" key="2">
    <source>
        <dbReference type="EMBL" id="QSG14689.1"/>
    </source>
</evidence>
<accession>A0A897NVF1</accession>
<sequence length="683" mass="76351">MHHPGPPRFTTVGTAVELAPRNPAAEIEPAIEWSIVDAPDDSDASLGSDAVEHITPDAPGQYRLRMTAPDGPHELTVRAYPDVSRPVRFAVEAGELPEAEDVWISAPFNEHILGRDRARYEDGQYVFETELPPGRRSAAFVPDEDYHSAARDTVDIEGPERPRIELDATVESGTVVFEAVPRAGPTTDERSGDLDVEFFLDDRDTLEGSLAIDGTTARCELAAIEDSIRVHAVAVGARHSIADTVTVSTDGDVSYPNEPPAWTDDATMYEIFTRSFTGQADASFQALERRVPYLEWLGIDTLWLTPILESYAPQRDDDGYERGGPHGYHTLDYFRTAPDLGTREEFESFVETCHDHGVRVVFDLVVNHTSKHHRNFQLASAGVEDYEQWYRFDDDGNAENYFAWNSIPNLNYDSLAVREHILSVVDEWAPVVDGFRCDVAWGVPHGFWQEVRDRVTAEDSEFLLLDETIPRDPLAHENAFDLHYDTTLYGRLLEIGRGDRPAESLLEAVRAEQREGFPPRSMQLRYIENHDEDRYLAEHGRDAQRAAAAATLTLPGMPMVYYGQETGMTHFRKPMEWDGDDELTRFHRRLIQTRNEHGVLRRGDLEDVAFESETDRAVAFAREYQGRRVVVLLHFGNGAASVSVRESLAATDLVTGDAIDVARAGGETTVSVATVAVLEVVGE</sequence>
<reference evidence="2 3" key="1">
    <citation type="submission" date="2020-11" db="EMBL/GenBank/DDBJ databases">
        <title>Carbohydrate-dependent, anaerobic sulfur respiration: A novel catabolism in halophilic archaea.</title>
        <authorList>
            <person name="Sorokin D.Y."/>
            <person name="Messina E."/>
            <person name="Smedile F."/>
            <person name="La Cono V."/>
            <person name="Hallsworth J.E."/>
            <person name="Yakimov M.M."/>
        </authorList>
    </citation>
    <scope>NUCLEOTIDE SEQUENCE [LARGE SCALE GENOMIC DNA]</scope>
    <source>
        <strain evidence="2 3">HSR-Est</strain>
    </source>
</reference>
<dbReference type="InterPro" id="IPR017853">
    <property type="entry name" value="GH"/>
</dbReference>
<organism evidence="2 3">
    <name type="scientific">Halapricum desulfuricans</name>
    <dbReference type="NCBI Taxonomy" id="2841257"/>
    <lineage>
        <taxon>Archaea</taxon>
        <taxon>Methanobacteriati</taxon>
        <taxon>Methanobacteriota</taxon>
        <taxon>Stenosarchaea group</taxon>
        <taxon>Halobacteria</taxon>
        <taxon>Halobacteriales</taxon>
        <taxon>Haloarculaceae</taxon>
        <taxon>Halapricum</taxon>
    </lineage>
</organism>
<dbReference type="SUPFAM" id="SSF51445">
    <property type="entry name" value="(Trans)glycosidases"/>
    <property type="match status" value="1"/>
</dbReference>
<dbReference type="Gene3D" id="3.20.20.80">
    <property type="entry name" value="Glycosidases"/>
    <property type="match status" value="1"/>
</dbReference>
<dbReference type="PANTHER" id="PTHR10357">
    <property type="entry name" value="ALPHA-AMYLASE FAMILY MEMBER"/>
    <property type="match status" value="1"/>
</dbReference>
<dbReference type="GO" id="GO:0016798">
    <property type="term" value="F:hydrolase activity, acting on glycosyl bonds"/>
    <property type="evidence" value="ECO:0007669"/>
    <property type="project" value="UniProtKB-KW"/>
</dbReference>
<dbReference type="Pfam" id="PF00128">
    <property type="entry name" value="Alpha-amylase"/>
    <property type="match status" value="1"/>
</dbReference>
<evidence type="ECO:0000313" key="3">
    <source>
        <dbReference type="Proteomes" id="UP000663292"/>
    </source>
</evidence>
<feature type="domain" description="Glycosyl hydrolase family 13 catalytic" evidence="1">
    <location>
        <begin position="270"/>
        <end position="594"/>
    </location>
</feature>
<keyword evidence="2" id="KW-0326">Glycosidase</keyword>
<dbReference type="CDD" id="cd11313">
    <property type="entry name" value="AmyAc_arch_bac_AmyA"/>
    <property type="match status" value="1"/>
</dbReference>
<dbReference type="RefSeq" id="WP_229122737.1">
    <property type="nucleotide sequence ID" value="NZ_CP064791.1"/>
</dbReference>
<dbReference type="SMART" id="SM00642">
    <property type="entry name" value="Aamy"/>
    <property type="match status" value="1"/>
</dbReference>
<dbReference type="AlphaFoldDB" id="A0A897NVF1"/>
<evidence type="ECO:0000259" key="1">
    <source>
        <dbReference type="SMART" id="SM00642"/>
    </source>
</evidence>
<keyword evidence="3" id="KW-1185">Reference proteome</keyword>
<dbReference type="Proteomes" id="UP000663292">
    <property type="component" value="Chromosome"/>
</dbReference>
<dbReference type="EMBL" id="CP064791">
    <property type="protein sequence ID" value="QSG14689.1"/>
    <property type="molecule type" value="Genomic_DNA"/>
</dbReference>
<protein>
    <submittedName>
        <fullName evidence="2">Glycosidase</fullName>
    </submittedName>
</protein>
<keyword evidence="2" id="KW-0378">Hydrolase</keyword>
<dbReference type="GeneID" id="68857792"/>
<name>A0A897NVF1_9EURY</name>
<proteinExistence type="predicted"/>
<gene>
    <name evidence="2" type="primary">amyA5</name>
    <name evidence="2" type="ORF">HSEST_1156</name>
</gene>